<dbReference type="Pfam" id="PF19630">
    <property type="entry name" value="DUF6134"/>
    <property type="match status" value="1"/>
</dbReference>
<gene>
    <name evidence="1" type="ORF">CLV90_2396</name>
</gene>
<dbReference type="OrthoDB" id="1121030at2"/>
<evidence type="ECO:0000313" key="2">
    <source>
        <dbReference type="Proteomes" id="UP000294749"/>
    </source>
</evidence>
<name>A0A4R7K362_9FLAO</name>
<comment type="caution">
    <text evidence="1">The sequence shown here is derived from an EMBL/GenBank/DDBJ whole genome shotgun (WGS) entry which is preliminary data.</text>
</comment>
<reference evidence="1 2" key="1">
    <citation type="submission" date="2019-03" db="EMBL/GenBank/DDBJ databases">
        <title>Genomic Encyclopedia of Archaeal and Bacterial Type Strains, Phase II (KMG-II): from individual species to whole genera.</title>
        <authorList>
            <person name="Goeker M."/>
        </authorList>
    </citation>
    <scope>NUCLEOTIDE SEQUENCE [LARGE SCALE GENOMIC DNA]</scope>
    <source>
        <strain evidence="1 2">DSM 25233</strain>
    </source>
</reference>
<dbReference type="AlphaFoldDB" id="A0A4R7K362"/>
<sequence length="205" mass="23699">MPSINQFVIVFALLFLGTVGFSDKDVAHIKNTFYFDIIHKDNVIGSLKASKSIKDSKVHYQSVTTINTRVIKEIDVNYLYNVTYENDKLKRANVLIDVNDKPYADILTNWEIDYYQISKNDKNELVIEEDINYATILLYFDEPINVNRCYSEQDGSFNIIIPLGNHTYKKINSKNHENIYHYKNGFLENAEINGGLIKFGIIAQK</sequence>
<dbReference type="InterPro" id="IPR045767">
    <property type="entry name" value="DUF6134"/>
</dbReference>
<dbReference type="Proteomes" id="UP000294749">
    <property type="component" value="Unassembled WGS sequence"/>
</dbReference>
<organism evidence="1 2">
    <name type="scientific">Maribacter spongiicola</name>
    <dbReference type="NCBI Taxonomy" id="1206753"/>
    <lineage>
        <taxon>Bacteria</taxon>
        <taxon>Pseudomonadati</taxon>
        <taxon>Bacteroidota</taxon>
        <taxon>Flavobacteriia</taxon>
        <taxon>Flavobacteriales</taxon>
        <taxon>Flavobacteriaceae</taxon>
        <taxon>Maribacter</taxon>
    </lineage>
</organism>
<evidence type="ECO:0000313" key="1">
    <source>
        <dbReference type="EMBL" id="TDT45310.1"/>
    </source>
</evidence>
<protein>
    <submittedName>
        <fullName evidence="1">Uncharacterized protein</fullName>
    </submittedName>
</protein>
<dbReference type="EMBL" id="SOAY01000011">
    <property type="protein sequence ID" value="TDT45310.1"/>
    <property type="molecule type" value="Genomic_DNA"/>
</dbReference>
<accession>A0A4R7K362</accession>
<dbReference type="RefSeq" id="WP_133687650.1">
    <property type="nucleotide sequence ID" value="NZ_SOAY01000011.1"/>
</dbReference>
<keyword evidence="2" id="KW-1185">Reference proteome</keyword>
<proteinExistence type="predicted"/>